<evidence type="ECO:0000256" key="1">
    <source>
        <dbReference type="SAM" id="MobiDB-lite"/>
    </source>
</evidence>
<feature type="transmembrane region" description="Helical" evidence="2">
    <location>
        <begin position="359"/>
        <end position="378"/>
    </location>
</feature>
<dbReference type="InterPro" id="IPR045931">
    <property type="entry name" value="DUF6350"/>
</dbReference>
<dbReference type="RefSeq" id="WP_064399503.1">
    <property type="nucleotide sequence ID" value="NZ_LQIR01000056.1"/>
</dbReference>
<feature type="transmembrane region" description="Helical" evidence="2">
    <location>
        <begin position="257"/>
        <end position="279"/>
    </location>
</feature>
<keyword evidence="4" id="KW-1185">Reference proteome</keyword>
<feature type="transmembrane region" description="Helical" evidence="2">
    <location>
        <begin position="59"/>
        <end position="83"/>
    </location>
</feature>
<name>A0A117JHU2_9MYCO</name>
<comment type="caution">
    <text evidence="3">The sequence shown here is derived from an EMBL/GenBank/DDBJ whole genome shotgun (WGS) entry which is preliminary data.</text>
</comment>
<feature type="region of interest" description="Disordered" evidence="1">
    <location>
        <begin position="384"/>
        <end position="480"/>
    </location>
</feature>
<gene>
    <name evidence="3" type="ORF">AU192_17565</name>
</gene>
<keyword evidence="2" id="KW-0812">Transmembrane</keyword>
<evidence type="ECO:0000313" key="4">
    <source>
        <dbReference type="Proteomes" id="UP000053707"/>
    </source>
</evidence>
<proteinExistence type="predicted"/>
<dbReference type="EMBL" id="LQIR01000056">
    <property type="protein sequence ID" value="KUI09228.1"/>
    <property type="molecule type" value="Genomic_DNA"/>
</dbReference>
<sequence length="480" mass="48497">MDQRPVGARQARELLRVAFGPSLVALVVIAAIVLLQLLIANSDMTGALGAIASMWLGVHLVPVSIGGAELGVLPLMPALAMVWGTARTTAAATSPNASWFVTRWVVASALGGPLLIAAIALAVVHDAASVLTELQTPHALRAFGGVLAVHAIGAMVGVGSRIGGRLMAPTSGRASLPAWLPDAVRAAVAGVLALVGLSGVVMAGSLVVHWSTMDELYSITDSMFGQFSLTVLSVLYIPNVLIGTAAVAVGSSAHVGLATFSSFTVFGGDIPALPVLAAVPSPPLGPVWVALLIVAAASAVAVGQQCARRPLPVGPAMGKVIVASALAALTMALLGYAGGGRLGNFGDVGVDQTTFGPAVFLWFAGIGALTVVMAGGVARRPRAPKTVVAPDPDVDPESDVEADAAPLPQSEPDSDDAEPEHGPEVVGDEPLEAESEAEAGVEAADQADTPPDPPNDTANDIVDDPEEHFMADDDGPPGTH</sequence>
<accession>A0A117JHU2</accession>
<feature type="transmembrane region" description="Helical" evidence="2">
    <location>
        <begin position="14"/>
        <end position="39"/>
    </location>
</feature>
<feature type="transmembrane region" description="Helical" evidence="2">
    <location>
        <begin position="227"/>
        <end position="250"/>
    </location>
</feature>
<feature type="compositionally biased region" description="Acidic residues" evidence="1">
    <location>
        <begin position="392"/>
        <end position="402"/>
    </location>
</feature>
<feature type="transmembrane region" description="Helical" evidence="2">
    <location>
        <begin position="104"/>
        <end position="123"/>
    </location>
</feature>
<feature type="transmembrane region" description="Helical" evidence="2">
    <location>
        <begin position="285"/>
        <end position="304"/>
    </location>
</feature>
<feature type="compositionally biased region" description="Acidic residues" evidence="1">
    <location>
        <begin position="426"/>
        <end position="439"/>
    </location>
</feature>
<organism evidence="3 4">
    <name type="scientific">Mycobacterium lehmannii</name>
    <dbReference type="NCBI Taxonomy" id="2048550"/>
    <lineage>
        <taxon>Bacteria</taxon>
        <taxon>Bacillati</taxon>
        <taxon>Actinomycetota</taxon>
        <taxon>Actinomycetes</taxon>
        <taxon>Mycobacteriales</taxon>
        <taxon>Mycobacteriaceae</taxon>
        <taxon>Mycobacterium</taxon>
    </lineage>
</organism>
<evidence type="ECO:0000313" key="3">
    <source>
        <dbReference type="EMBL" id="KUI09228.1"/>
    </source>
</evidence>
<feature type="transmembrane region" description="Helical" evidence="2">
    <location>
        <begin position="143"/>
        <end position="162"/>
    </location>
</feature>
<feature type="transmembrane region" description="Helical" evidence="2">
    <location>
        <begin position="316"/>
        <end position="339"/>
    </location>
</feature>
<reference evidence="3 4" key="1">
    <citation type="submission" date="2016-01" db="EMBL/GenBank/DDBJ databases">
        <authorList>
            <consortium name="TB Trials Study Group"/>
            <person name="Sutton G."/>
            <person name="Brinkac L."/>
            <person name="Sanka R."/>
            <person name="Adams M."/>
            <person name="Lau E.L."/>
            <person name="Macaden R."/>
            <person name="Grewal H.M.S."/>
        </authorList>
    </citation>
    <scope>NUCLEOTIDE SEQUENCE [LARGE SCALE GENOMIC DNA]</scope>
    <source>
        <strain evidence="3 4">IS-1744</strain>
    </source>
</reference>
<feature type="transmembrane region" description="Helical" evidence="2">
    <location>
        <begin position="183"/>
        <end position="207"/>
    </location>
</feature>
<keyword evidence="2" id="KW-0472">Membrane</keyword>
<evidence type="ECO:0000256" key="2">
    <source>
        <dbReference type="SAM" id="Phobius"/>
    </source>
</evidence>
<protein>
    <submittedName>
        <fullName evidence="3">Uncharacterized protein</fullName>
    </submittedName>
</protein>
<dbReference type="Proteomes" id="UP000053707">
    <property type="component" value="Unassembled WGS sequence"/>
</dbReference>
<dbReference type="AlphaFoldDB" id="A0A117JHU2"/>
<dbReference type="Pfam" id="PF19877">
    <property type="entry name" value="DUF6350"/>
    <property type="match status" value="1"/>
</dbReference>
<keyword evidence="2" id="KW-1133">Transmembrane helix</keyword>
<feature type="compositionally biased region" description="Low complexity" evidence="1">
    <location>
        <begin position="440"/>
        <end position="460"/>
    </location>
</feature>